<dbReference type="InterPro" id="IPR036890">
    <property type="entry name" value="HATPase_C_sf"/>
</dbReference>
<dbReference type="Gene3D" id="3.30.565.10">
    <property type="entry name" value="Histidine kinase-like ATPase, C-terminal domain"/>
    <property type="match status" value="1"/>
</dbReference>
<dbReference type="PANTHER" id="PTHR35526">
    <property type="entry name" value="ANTI-SIGMA-F FACTOR RSBW-RELATED"/>
    <property type="match status" value="1"/>
</dbReference>
<dbReference type="GO" id="GO:0004674">
    <property type="term" value="F:protein serine/threonine kinase activity"/>
    <property type="evidence" value="ECO:0007669"/>
    <property type="project" value="UniProtKB-KW"/>
</dbReference>
<evidence type="ECO:0000259" key="3">
    <source>
        <dbReference type="Pfam" id="PF13581"/>
    </source>
</evidence>
<sequence>MTYGWGIRGIMNRQPVSELRSARSRAGRGGDVRLRCGLDASDLRSVPEVRRELRELLDGRAERDRCAVAELLTSELVANALVHTDREAVVTAVVSGRGLRVEVRDFAERGPVPRSSPVREETEADRERTHGRGLLLVRALADAWGVRAHEVGKSVWFELTDLAAGPTDDPTDDPTAGAADGAAGEAAARGLPLDGDAA</sequence>
<name>A0A1G7XN27_9ACTN</name>
<dbReference type="AlphaFoldDB" id="A0A1G7XN27"/>
<feature type="region of interest" description="Disordered" evidence="2">
    <location>
        <begin position="164"/>
        <end position="198"/>
    </location>
</feature>
<accession>A0A1G7XN27</accession>
<keyword evidence="1" id="KW-0723">Serine/threonine-protein kinase</keyword>
<proteinExistence type="predicted"/>
<dbReference type="CDD" id="cd16936">
    <property type="entry name" value="HATPase_RsbW-like"/>
    <property type="match status" value="1"/>
</dbReference>
<dbReference type="InterPro" id="IPR050267">
    <property type="entry name" value="Anti-sigma-factor_SerPK"/>
</dbReference>
<feature type="compositionally biased region" description="Low complexity" evidence="2">
    <location>
        <begin position="164"/>
        <end position="188"/>
    </location>
</feature>
<protein>
    <submittedName>
        <fullName evidence="4">Anti-sigma regulatory factor (Ser/Thr protein kinase)</fullName>
    </submittedName>
</protein>
<dbReference type="InterPro" id="IPR003594">
    <property type="entry name" value="HATPase_dom"/>
</dbReference>
<dbReference type="Proteomes" id="UP000198614">
    <property type="component" value="Unassembled WGS sequence"/>
</dbReference>
<evidence type="ECO:0000313" key="5">
    <source>
        <dbReference type="Proteomes" id="UP000198614"/>
    </source>
</evidence>
<dbReference type="SUPFAM" id="SSF55874">
    <property type="entry name" value="ATPase domain of HSP90 chaperone/DNA topoisomerase II/histidine kinase"/>
    <property type="match status" value="1"/>
</dbReference>
<dbReference type="Pfam" id="PF13581">
    <property type="entry name" value="HATPase_c_2"/>
    <property type="match status" value="1"/>
</dbReference>
<organism evidence="4 5">
    <name type="scientific">Streptomyces griseoaurantiacus</name>
    <dbReference type="NCBI Taxonomy" id="68213"/>
    <lineage>
        <taxon>Bacteria</taxon>
        <taxon>Bacillati</taxon>
        <taxon>Actinomycetota</taxon>
        <taxon>Actinomycetes</taxon>
        <taxon>Kitasatosporales</taxon>
        <taxon>Streptomycetaceae</taxon>
        <taxon>Streptomyces</taxon>
        <taxon>Streptomyces aurantiacus group</taxon>
    </lineage>
</organism>
<evidence type="ECO:0000256" key="1">
    <source>
        <dbReference type="ARBA" id="ARBA00022527"/>
    </source>
</evidence>
<gene>
    <name evidence="4" type="ORF">SAMN05216260_1336</name>
</gene>
<evidence type="ECO:0000256" key="2">
    <source>
        <dbReference type="SAM" id="MobiDB-lite"/>
    </source>
</evidence>
<feature type="domain" description="Histidine kinase/HSP90-like ATPase" evidence="3">
    <location>
        <begin position="41"/>
        <end position="157"/>
    </location>
</feature>
<dbReference type="PANTHER" id="PTHR35526:SF3">
    <property type="entry name" value="ANTI-SIGMA-F FACTOR RSBW"/>
    <property type="match status" value="1"/>
</dbReference>
<dbReference type="EMBL" id="FNAX01000033">
    <property type="protein sequence ID" value="SDG85587.1"/>
    <property type="molecule type" value="Genomic_DNA"/>
</dbReference>
<reference evidence="4 5" key="1">
    <citation type="submission" date="2016-10" db="EMBL/GenBank/DDBJ databases">
        <authorList>
            <person name="de Groot N.N."/>
        </authorList>
    </citation>
    <scope>NUCLEOTIDE SEQUENCE [LARGE SCALE GENOMIC DNA]</scope>
    <source>
        <strain evidence="4 5">CGMCC 4.1859</strain>
    </source>
</reference>
<evidence type="ECO:0000313" key="4">
    <source>
        <dbReference type="EMBL" id="SDG85587.1"/>
    </source>
</evidence>
<keyword evidence="4" id="KW-0418">Kinase</keyword>
<keyword evidence="4" id="KW-0808">Transferase</keyword>